<organism evidence="1 2">
    <name type="scientific">Paenibacillus allorhizosphaerae</name>
    <dbReference type="NCBI Taxonomy" id="2849866"/>
    <lineage>
        <taxon>Bacteria</taxon>
        <taxon>Bacillati</taxon>
        <taxon>Bacillota</taxon>
        <taxon>Bacilli</taxon>
        <taxon>Bacillales</taxon>
        <taxon>Paenibacillaceae</taxon>
        <taxon>Paenibacillus</taxon>
    </lineage>
</organism>
<reference evidence="1 2" key="1">
    <citation type="submission" date="2021-06" db="EMBL/GenBank/DDBJ databases">
        <authorList>
            <person name="Criscuolo A."/>
        </authorList>
    </citation>
    <scope>NUCLEOTIDE SEQUENCE [LARGE SCALE GENOMIC DNA]</scope>
    <source>
        <strain evidence="2">CIP 111802</strain>
    </source>
</reference>
<dbReference type="Proteomes" id="UP000730618">
    <property type="component" value="Unassembled WGS sequence"/>
</dbReference>
<comment type="caution">
    <text evidence="1">The sequence shown here is derived from an EMBL/GenBank/DDBJ whole genome shotgun (WGS) entry which is preliminary data.</text>
</comment>
<evidence type="ECO:0000313" key="1">
    <source>
        <dbReference type="EMBL" id="CAG7651736.1"/>
    </source>
</evidence>
<keyword evidence="2" id="KW-1185">Reference proteome</keyword>
<evidence type="ECO:0000313" key="2">
    <source>
        <dbReference type="Proteomes" id="UP000730618"/>
    </source>
</evidence>
<name>A0ABN7TR58_9BACL</name>
<accession>A0ABN7TR58</accession>
<proteinExistence type="predicted"/>
<dbReference type="EMBL" id="CAJVCE010000016">
    <property type="protein sequence ID" value="CAG7651736.1"/>
    <property type="molecule type" value="Genomic_DNA"/>
</dbReference>
<sequence>MQSRKPSLITDVLKLDLAFHNLTREELNEAFFYIHKELLDRSSTEIVSLDKGVVASVQYSHKAYTTPYRERNIDLLRVLGDLHSELAPDMNTKQFYEH</sequence>
<gene>
    <name evidence="1" type="ORF">PAECIP111802_05038</name>
</gene>
<dbReference type="RefSeq" id="WP_218101286.1">
    <property type="nucleotide sequence ID" value="NZ_CAJVCE010000016.1"/>
</dbReference>
<protein>
    <submittedName>
        <fullName evidence="1">Uncharacterized protein</fullName>
    </submittedName>
</protein>